<proteinExistence type="predicted"/>
<dbReference type="RefSeq" id="WP_183494969.1">
    <property type="nucleotide sequence ID" value="NZ_JACIFF010000002.1"/>
</dbReference>
<dbReference type="EMBL" id="JACIFF010000002">
    <property type="protein sequence ID" value="MBB4078737.1"/>
    <property type="molecule type" value="Genomic_DNA"/>
</dbReference>
<reference evidence="1 2" key="1">
    <citation type="submission" date="2020-08" db="EMBL/GenBank/DDBJ databases">
        <title>Genomic Encyclopedia of Type Strains, Phase IV (KMG-IV): sequencing the most valuable type-strain genomes for metagenomic binning, comparative biology and taxonomic classification.</title>
        <authorList>
            <person name="Goeker M."/>
        </authorList>
    </citation>
    <scope>NUCLEOTIDE SEQUENCE [LARGE SCALE GENOMIC DNA]</scope>
    <source>
        <strain evidence="1 2">DSM 105137</strain>
    </source>
</reference>
<evidence type="ECO:0000313" key="1">
    <source>
        <dbReference type="EMBL" id="MBB4078737.1"/>
    </source>
</evidence>
<dbReference type="AlphaFoldDB" id="A0A840E6B5"/>
<keyword evidence="2" id="KW-1185">Reference proteome</keyword>
<dbReference type="Proteomes" id="UP000576209">
    <property type="component" value="Unassembled WGS sequence"/>
</dbReference>
<comment type="caution">
    <text evidence="1">The sequence shown here is derived from an EMBL/GenBank/DDBJ whole genome shotgun (WGS) entry which is preliminary data.</text>
</comment>
<gene>
    <name evidence="1" type="ORF">GGR28_001350</name>
</gene>
<sequence>MLAFDLIGQPDTTEALEKLGPARDLELMVLYYGALARRAFLGRILGAAGYDEPGKQLHLLEWPADRELDLARLIRQTGVKKVVLFGYDLQRLGIHVEVANYFPLTLAGTTYLIADSLEFIEQTKNDGDNRPAGALWTAFKTDFIAPVRTNTASA</sequence>
<protein>
    <submittedName>
        <fullName evidence="1">Uncharacterized protein</fullName>
    </submittedName>
</protein>
<accession>A0A840E6B5</accession>
<organism evidence="1 2">
    <name type="scientific">Neolewinella aquimaris</name>
    <dbReference type="NCBI Taxonomy" id="1835722"/>
    <lineage>
        <taxon>Bacteria</taxon>
        <taxon>Pseudomonadati</taxon>
        <taxon>Bacteroidota</taxon>
        <taxon>Saprospiria</taxon>
        <taxon>Saprospirales</taxon>
        <taxon>Lewinellaceae</taxon>
        <taxon>Neolewinella</taxon>
    </lineage>
</organism>
<evidence type="ECO:0000313" key="2">
    <source>
        <dbReference type="Proteomes" id="UP000576209"/>
    </source>
</evidence>
<name>A0A840E6B5_9BACT</name>